<evidence type="ECO:0000313" key="2">
    <source>
        <dbReference type="EMBL" id="KZS98730.1"/>
    </source>
</evidence>
<dbReference type="AlphaFoldDB" id="A0A165AB73"/>
<protein>
    <recommendedName>
        <fullName evidence="1">DUF6699 domain-containing protein</fullName>
    </recommendedName>
</protein>
<evidence type="ECO:0000259" key="1">
    <source>
        <dbReference type="Pfam" id="PF20415"/>
    </source>
</evidence>
<proteinExistence type="predicted"/>
<gene>
    <name evidence="2" type="ORF">SISNIDRAFT_403903</name>
</gene>
<feature type="domain" description="DUF6699" evidence="1">
    <location>
        <begin position="67"/>
        <end position="176"/>
    </location>
</feature>
<accession>A0A165AB73</accession>
<reference evidence="2 3" key="1">
    <citation type="journal article" date="2016" name="Mol. Biol. Evol.">
        <title>Comparative Genomics of Early-Diverging Mushroom-Forming Fungi Provides Insights into the Origins of Lignocellulose Decay Capabilities.</title>
        <authorList>
            <person name="Nagy L.G."/>
            <person name="Riley R."/>
            <person name="Tritt A."/>
            <person name="Adam C."/>
            <person name="Daum C."/>
            <person name="Floudas D."/>
            <person name="Sun H."/>
            <person name="Yadav J.S."/>
            <person name="Pangilinan J."/>
            <person name="Larsson K.H."/>
            <person name="Matsuura K."/>
            <person name="Barry K."/>
            <person name="Labutti K."/>
            <person name="Kuo R."/>
            <person name="Ohm R.A."/>
            <person name="Bhattacharya S.S."/>
            <person name="Shirouzu T."/>
            <person name="Yoshinaga Y."/>
            <person name="Martin F.M."/>
            <person name="Grigoriev I.V."/>
            <person name="Hibbett D.S."/>
        </authorList>
    </citation>
    <scope>NUCLEOTIDE SEQUENCE [LARGE SCALE GENOMIC DNA]</scope>
    <source>
        <strain evidence="2 3">HHB9708</strain>
    </source>
</reference>
<sequence length="199" mass="22596">MSVDTVGHWAAGPHYGPVLTPTDLYILGNKLELHPILQSADNSFQLLFNVATGQTGGLNMSDRNRDLPFTQKDEPATLPRMTEIVIISHHSPWTTTIRNEHGVTLADVCTTLWKDYTENPITDAEFNVLPPRWQDNVRRYAMTNQQAMGNPYGANGGRLRRCDWLRDKTWFESIHTEEKYVRDRLGFSAPNIFVLDLAA</sequence>
<dbReference type="OrthoDB" id="3333333at2759"/>
<organism evidence="2 3">
    <name type="scientific">Sistotremastrum niveocremeum HHB9708</name>
    <dbReference type="NCBI Taxonomy" id="1314777"/>
    <lineage>
        <taxon>Eukaryota</taxon>
        <taxon>Fungi</taxon>
        <taxon>Dikarya</taxon>
        <taxon>Basidiomycota</taxon>
        <taxon>Agaricomycotina</taxon>
        <taxon>Agaricomycetes</taxon>
        <taxon>Sistotremastrales</taxon>
        <taxon>Sistotremastraceae</taxon>
        <taxon>Sertulicium</taxon>
        <taxon>Sertulicium niveocremeum</taxon>
    </lineage>
</organism>
<dbReference type="Proteomes" id="UP000076722">
    <property type="component" value="Unassembled WGS sequence"/>
</dbReference>
<dbReference type="InterPro" id="IPR046522">
    <property type="entry name" value="DUF6699"/>
</dbReference>
<dbReference type="STRING" id="1314777.A0A165AB73"/>
<name>A0A165AB73_9AGAM</name>
<dbReference type="EMBL" id="KV419394">
    <property type="protein sequence ID" value="KZS98730.1"/>
    <property type="molecule type" value="Genomic_DNA"/>
</dbReference>
<dbReference type="Pfam" id="PF20415">
    <property type="entry name" value="DUF6699"/>
    <property type="match status" value="1"/>
</dbReference>
<keyword evidence="3" id="KW-1185">Reference proteome</keyword>
<evidence type="ECO:0000313" key="3">
    <source>
        <dbReference type="Proteomes" id="UP000076722"/>
    </source>
</evidence>